<dbReference type="AlphaFoldDB" id="A0A9D2RIZ9"/>
<evidence type="ECO:0000313" key="1">
    <source>
        <dbReference type="EMBL" id="HJD43161.1"/>
    </source>
</evidence>
<protein>
    <submittedName>
        <fullName evidence="1">DUF4317 domain-containing protein</fullName>
    </submittedName>
</protein>
<evidence type="ECO:0000313" key="2">
    <source>
        <dbReference type="Proteomes" id="UP000823909"/>
    </source>
</evidence>
<accession>A0A9D2RIZ9</accession>
<comment type="caution">
    <text evidence="1">The sequence shown here is derived from an EMBL/GenBank/DDBJ whole genome shotgun (WGS) entry which is preliminary data.</text>
</comment>
<organism evidence="1 2">
    <name type="scientific">Candidatus Mediterraneibacter quadrami</name>
    <dbReference type="NCBI Taxonomy" id="2838684"/>
    <lineage>
        <taxon>Bacteria</taxon>
        <taxon>Bacillati</taxon>
        <taxon>Bacillota</taxon>
        <taxon>Clostridia</taxon>
        <taxon>Lachnospirales</taxon>
        <taxon>Lachnospiraceae</taxon>
        <taxon>Mediterraneibacter</taxon>
    </lineage>
</organism>
<sequence length="50" mass="5507">MSGDYEPGEAECGFLFPAYSDGGALMNCVDIHQADERHPHEELENILLGK</sequence>
<gene>
    <name evidence="1" type="ORF">H9910_09185</name>
</gene>
<reference evidence="1" key="1">
    <citation type="journal article" date="2021" name="PeerJ">
        <title>Extensive microbial diversity within the chicken gut microbiome revealed by metagenomics and culture.</title>
        <authorList>
            <person name="Gilroy R."/>
            <person name="Ravi A."/>
            <person name="Getino M."/>
            <person name="Pursley I."/>
            <person name="Horton D.L."/>
            <person name="Alikhan N.F."/>
            <person name="Baker D."/>
            <person name="Gharbi K."/>
            <person name="Hall N."/>
            <person name="Watson M."/>
            <person name="Adriaenssens E.M."/>
            <person name="Foster-Nyarko E."/>
            <person name="Jarju S."/>
            <person name="Secka A."/>
            <person name="Antonio M."/>
            <person name="Oren A."/>
            <person name="Chaudhuri R.R."/>
            <person name="La Ragione R."/>
            <person name="Hildebrand F."/>
            <person name="Pallen M.J."/>
        </authorList>
    </citation>
    <scope>NUCLEOTIDE SEQUENCE</scope>
    <source>
        <strain evidence="1">ChiBcec15-3976</strain>
    </source>
</reference>
<dbReference type="EMBL" id="DWUU01000054">
    <property type="protein sequence ID" value="HJD43161.1"/>
    <property type="molecule type" value="Genomic_DNA"/>
</dbReference>
<proteinExistence type="predicted"/>
<reference evidence="1" key="2">
    <citation type="submission" date="2021-04" db="EMBL/GenBank/DDBJ databases">
        <authorList>
            <person name="Gilroy R."/>
        </authorList>
    </citation>
    <scope>NUCLEOTIDE SEQUENCE</scope>
    <source>
        <strain evidence="1">ChiBcec15-3976</strain>
    </source>
</reference>
<dbReference type="Proteomes" id="UP000823909">
    <property type="component" value="Unassembled WGS sequence"/>
</dbReference>
<name>A0A9D2RIZ9_9FIRM</name>